<evidence type="ECO:0000313" key="2">
    <source>
        <dbReference type="Proteomes" id="UP001153332"/>
    </source>
</evidence>
<evidence type="ECO:0000313" key="1">
    <source>
        <dbReference type="EMBL" id="KAJ8125738.1"/>
    </source>
</evidence>
<protein>
    <submittedName>
        <fullName evidence="1">Uncharacterized protein</fullName>
    </submittedName>
</protein>
<comment type="caution">
    <text evidence="1">The sequence shown here is derived from an EMBL/GenBank/DDBJ whole genome shotgun (WGS) entry which is preliminary data.</text>
</comment>
<sequence length="269" mass="30494">MALIQESAKKLYNNVWLPLRGRRDMLGTESNIATALHRAVQKGDKEGVVNLQNEDNANAEDVYGRIAMHYAAHNGDVELARALVETKDMDRQDKLGRTALHWAADNNHIQMVKFLLDERKTNINVQDHSRQTALSRAAWRGWSEVVELLLKHKAAYHLPDQEGNTPLHLAVNNEHNSVAELLFTRVINDDSGRTYERVASAAEETIEKCWNDVVVHLSGRTIRWAARNNHMGVFDALLRKGIQADTWLEDLAHRAPFELVANEGNLDMK</sequence>
<gene>
    <name evidence="1" type="ORF">O1611_g7901</name>
</gene>
<accession>A0ACC2JET0</accession>
<name>A0ACC2JET0_9PEZI</name>
<proteinExistence type="predicted"/>
<reference evidence="1" key="1">
    <citation type="submission" date="2022-12" db="EMBL/GenBank/DDBJ databases">
        <title>Genome Sequence of Lasiodiplodia mahajangana.</title>
        <authorList>
            <person name="Buettner E."/>
        </authorList>
    </citation>
    <scope>NUCLEOTIDE SEQUENCE</scope>
    <source>
        <strain evidence="1">VT137</strain>
    </source>
</reference>
<dbReference type="Proteomes" id="UP001153332">
    <property type="component" value="Unassembled WGS sequence"/>
</dbReference>
<keyword evidence="2" id="KW-1185">Reference proteome</keyword>
<dbReference type="EMBL" id="JAPUUL010002198">
    <property type="protein sequence ID" value="KAJ8125738.1"/>
    <property type="molecule type" value="Genomic_DNA"/>
</dbReference>
<organism evidence="1 2">
    <name type="scientific">Lasiodiplodia mahajangana</name>
    <dbReference type="NCBI Taxonomy" id="1108764"/>
    <lineage>
        <taxon>Eukaryota</taxon>
        <taxon>Fungi</taxon>
        <taxon>Dikarya</taxon>
        <taxon>Ascomycota</taxon>
        <taxon>Pezizomycotina</taxon>
        <taxon>Dothideomycetes</taxon>
        <taxon>Dothideomycetes incertae sedis</taxon>
        <taxon>Botryosphaeriales</taxon>
        <taxon>Botryosphaeriaceae</taxon>
        <taxon>Lasiodiplodia</taxon>
    </lineage>
</organism>